<feature type="transmembrane region" description="Helical" evidence="1">
    <location>
        <begin position="74"/>
        <end position="94"/>
    </location>
</feature>
<keyword evidence="1" id="KW-0812">Transmembrane</keyword>
<proteinExistence type="predicted"/>
<evidence type="ECO:0000313" key="3">
    <source>
        <dbReference type="Proteomes" id="UP000693970"/>
    </source>
</evidence>
<keyword evidence="3" id="KW-1185">Reference proteome</keyword>
<reference evidence="2" key="1">
    <citation type="journal article" date="2021" name="Sci. Rep.">
        <title>Diploid genomic architecture of Nitzschia inconspicua, an elite biomass production diatom.</title>
        <authorList>
            <person name="Oliver A."/>
            <person name="Podell S."/>
            <person name="Pinowska A."/>
            <person name="Traller J.C."/>
            <person name="Smith S.R."/>
            <person name="McClure R."/>
            <person name="Beliaev A."/>
            <person name="Bohutskyi P."/>
            <person name="Hill E.A."/>
            <person name="Rabines A."/>
            <person name="Zheng H."/>
            <person name="Allen L.Z."/>
            <person name="Kuo A."/>
            <person name="Grigoriev I.V."/>
            <person name="Allen A.E."/>
            <person name="Hazlebeck D."/>
            <person name="Allen E.E."/>
        </authorList>
    </citation>
    <scope>NUCLEOTIDE SEQUENCE</scope>
    <source>
        <strain evidence="2">Hildebrandi</strain>
    </source>
</reference>
<name>A0A9K3PKN8_9STRA</name>
<reference evidence="2" key="2">
    <citation type="submission" date="2021-04" db="EMBL/GenBank/DDBJ databases">
        <authorList>
            <person name="Podell S."/>
        </authorList>
    </citation>
    <scope>NUCLEOTIDE SEQUENCE</scope>
    <source>
        <strain evidence="2">Hildebrandi</strain>
    </source>
</reference>
<keyword evidence="1" id="KW-1133">Transmembrane helix</keyword>
<comment type="caution">
    <text evidence="2">The sequence shown here is derived from an EMBL/GenBank/DDBJ whole genome shotgun (WGS) entry which is preliminary data.</text>
</comment>
<feature type="transmembrane region" description="Helical" evidence="1">
    <location>
        <begin position="106"/>
        <end position="123"/>
    </location>
</feature>
<sequence>MLVNYSKSNLTSTSTQLGVLGVAAVGVLSNCILLSSCDLLRYEEGSVGLRSYANEETGECTIFFKIEDASLKTAQSASFIALVVGIGFLAMTSIHNFVKPIPAKDVVLCACMMFLELCLLEVYTAQNNGICEVERCSWGTATIWLASTQLAFAAASLWSWYSSKVIATNKNHS</sequence>
<accession>A0A9K3PKN8</accession>
<feature type="transmembrane region" description="Helical" evidence="1">
    <location>
        <begin position="143"/>
        <end position="161"/>
    </location>
</feature>
<keyword evidence="1" id="KW-0472">Membrane</keyword>
<dbReference type="AlphaFoldDB" id="A0A9K3PKN8"/>
<evidence type="ECO:0000256" key="1">
    <source>
        <dbReference type="SAM" id="Phobius"/>
    </source>
</evidence>
<evidence type="ECO:0000313" key="2">
    <source>
        <dbReference type="EMBL" id="KAG7348404.1"/>
    </source>
</evidence>
<organism evidence="2 3">
    <name type="scientific">Nitzschia inconspicua</name>
    <dbReference type="NCBI Taxonomy" id="303405"/>
    <lineage>
        <taxon>Eukaryota</taxon>
        <taxon>Sar</taxon>
        <taxon>Stramenopiles</taxon>
        <taxon>Ochrophyta</taxon>
        <taxon>Bacillariophyta</taxon>
        <taxon>Bacillariophyceae</taxon>
        <taxon>Bacillariophycidae</taxon>
        <taxon>Bacillariales</taxon>
        <taxon>Bacillariaceae</taxon>
        <taxon>Nitzschia</taxon>
    </lineage>
</organism>
<gene>
    <name evidence="2" type="ORF">IV203_017109</name>
</gene>
<dbReference type="Proteomes" id="UP000693970">
    <property type="component" value="Unassembled WGS sequence"/>
</dbReference>
<dbReference type="EMBL" id="JAGRRH010000020">
    <property type="protein sequence ID" value="KAG7348404.1"/>
    <property type="molecule type" value="Genomic_DNA"/>
</dbReference>
<protein>
    <submittedName>
        <fullName evidence="2">Uncharacterized protein</fullName>
    </submittedName>
</protein>
<dbReference type="OrthoDB" id="10530429at2759"/>